<gene>
    <name evidence="2" type="ORF">AVDCRST_MAG91-849</name>
</gene>
<keyword evidence="1" id="KW-0472">Membrane</keyword>
<keyword evidence="1" id="KW-0812">Transmembrane</keyword>
<evidence type="ECO:0000256" key="1">
    <source>
        <dbReference type="SAM" id="Phobius"/>
    </source>
</evidence>
<dbReference type="AlphaFoldDB" id="A0A6J4SMP8"/>
<reference evidence="2" key="1">
    <citation type="submission" date="2020-02" db="EMBL/GenBank/DDBJ databases">
        <authorList>
            <person name="Meier V. D."/>
        </authorList>
    </citation>
    <scope>NUCLEOTIDE SEQUENCE</scope>
    <source>
        <strain evidence="2">AVDCRST_MAG91</strain>
    </source>
</reference>
<feature type="transmembrane region" description="Helical" evidence="1">
    <location>
        <begin position="7"/>
        <end position="26"/>
    </location>
</feature>
<sequence length="64" mass="6555">MARRNSNAGGVFVAGGSILGAAVGSLFGMSTFGLLVGLATGVIVALLIWLRNRRADSGRIDPPR</sequence>
<proteinExistence type="predicted"/>
<organism evidence="2">
    <name type="scientific">uncultured Sphingomonadaceae bacterium</name>
    <dbReference type="NCBI Taxonomy" id="169976"/>
    <lineage>
        <taxon>Bacteria</taxon>
        <taxon>Pseudomonadati</taxon>
        <taxon>Pseudomonadota</taxon>
        <taxon>Alphaproteobacteria</taxon>
        <taxon>Sphingomonadales</taxon>
        <taxon>Sphingomonadaceae</taxon>
        <taxon>environmental samples</taxon>
    </lineage>
</organism>
<protein>
    <submittedName>
        <fullName evidence="2">Uncharacterized protein</fullName>
    </submittedName>
</protein>
<evidence type="ECO:0000313" key="2">
    <source>
        <dbReference type="EMBL" id="CAA9497032.1"/>
    </source>
</evidence>
<dbReference type="EMBL" id="CADCVX010000193">
    <property type="protein sequence ID" value="CAA9497032.1"/>
    <property type="molecule type" value="Genomic_DNA"/>
</dbReference>
<accession>A0A6J4SMP8</accession>
<feature type="transmembrane region" description="Helical" evidence="1">
    <location>
        <begin position="32"/>
        <end position="50"/>
    </location>
</feature>
<keyword evidence="1" id="KW-1133">Transmembrane helix</keyword>
<name>A0A6J4SMP8_9SPHN</name>